<dbReference type="AlphaFoldDB" id="A0AAV0AFI1"/>
<dbReference type="GO" id="GO:0006397">
    <property type="term" value="P:mRNA processing"/>
    <property type="evidence" value="ECO:0007669"/>
    <property type="project" value="UniProtKB-KW"/>
</dbReference>
<sequence>MPSSDDDHKPTINKSLKKFLCDPDGYAKTITHLELTGSNIDEWTRALNCILHFVFSKKNFCSTKLNFESLDIQEDNSLFFILKASVHPDLSVLLDDADSAWEAYKIIQSNFKTSTRFCQLELARELFNIHCNPKPELTAHFAQLLRIFSDFAKVGLAIPLDIEGVFLEVQLAINSYMATNQCFSQQTPSKSNNPITVFWANASSINNCNPPRHHSQPNPRDRQQLQNPPNCAMQPQNQRSQFNHRAYQLPSKQLLQSLLQLTGRPTHTLMGDFKLATTNLRLGNKAPTAAKLAQLRDLCEYCDQHGHWKSNCPCLRQDFSLPPPSLGRPETILVCNVGGSTTPIEDIIQSTLATTLDNPTLHIALDSGATITVSGSISMFTELFPLVPQKN</sequence>
<name>A0AAV0AFI1_PHAPC</name>
<organism evidence="3 4">
    <name type="scientific">Phakopsora pachyrhizi</name>
    <name type="common">Asian soybean rust disease fungus</name>
    <dbReference type="NCBI Taxonomy" id="170000"/>
    <lineage>
        <taxon>Eukaryota</taxon>
        <taxon>Fungi</taxon>
        <taxon>Dikarya</taxon>
        <taxon>Basidiomycota</taxon>
        <taxon>Pucciniomycotina</taxon>
        <taxon>Pucciniomycetes</taxon>
        <taxon>Pucciniales</taxon>
        <taxon>Phakopsoraceae</taxon>
        <taxon>Phakopsora</taxon>
    </lineage>
</organism>
<feature type="compositionally biased region" description="Polar residues" evidence="2">
    <location>
        <begin position="224"/>
        <end position="241"/>
    </location>
</feature>
<dbReference type="GO" id="GO:0008270">
    <property type="term" value="F:zinc ion binding"/>
    <property type="evidence" value="ECO:0007669"/>
    <property type="project" value="InterPro"/>
</dbReference>
<dbReference type="EMBL" id="CALTRL010000014">
    <property type="protein sequence ID" value="CAH7665931.1"/>
    <property type="molecule type" value="Genomic_DNA"/>
</dbReference>
<dbReference type="InterPro" id="IPR036875">
    <property type="entry name" value="Znf_CCHC_sf"/>
</dbReference>
<evidence type="ECO:0000256" key="2">
    <source>
        <dbReference type="SAM" id="MobiDB-lite"/>
    </source>
</evidence>
<keyword evidence="4" id="KW-1185">Reference proteome</keyword>
<evidence type="ECO:0000256" key="1">
    <source>
        <dbReference type="ARBA" id="ARBA00022664"/>
    </source>
</evidence>
<gene>
    <name evidence="3" type="ORF">PPACK8108_LOCUS226</name>
</gene>
<evidence type="ECO:0008006" key="5">
    <source>
        <dbReference type="Google" id="ProtNLM"/>
    </source>
</evidence>
<dbReference type="GO" id="GO:0003676">
    <property type="term" value="F:nucleic acid binding"/>
    <property type="evidence" value="ECO:0007669"/>
    <property type="project" value="InterPro"/>
</dbReference>
<evidence type="ECO:0000313" key="4">
    <source>
        <dbReference type="Proteomes" id="UP001153365"/>
    </source>
</evidence>
<accession>A0AAV0AFI1</accession>
<keyword evidence="1" id="KW-0507">mRNA processing</keyword>
<proteinExistence type="predicted"/>
<dbReference type="Proteomes" id="UP001153365">
    <property type="component" value="Unassembled WGS sequence"/>
</dbReference>
<dbReference type="SUPFAM" id="SSF57756">
    <property type="entry name" value="Retrovirus zinc finger-like domains"/>
    <property type="match status" value="1"/>
</dbReference>
<protein>
    <recommendedName>
        <fullName evidence="5">CCHC-type domain-containing protein</fullName>
    </recommendedName>
</protein>
<comment type="caution">
    <text evidence="3">The sequence shown here is derived from an EMBL/GenBank/DDBJ whole genome shotgun (WGS) entry which is preliminary data.</text>
</comment>
<reference evidence="3" key="1">
    <citation type="submission" date="2022-06" db="EMBL/GenBank/DDBJ databases">
        <authorList>
            <consortium name="SYNGENTA / RWTH Aachen University"/>
        </authorList>
    </citation>
    <scope>NUCLEOTIDE SEQUENCE</scope>
</reference>
<evidence type="ECO:0000313" key="3">
    <source>
        <dbReference type="EMBL" id="CAH7665931.1"/>
    </source>
</evidence>
<feature type="region of interest" description="Disordered" evidence="2">
    <location>
        <begin position="208"/>
        <end position="241"/>
    </location>
</feature>